<feature type="transmembrane region" description="Helical" evidence="1">
    <location>
        <begin position="82"/>
        <end position="106"/>
    </location>
</feature>
<accession>A0A5N5D256</accession>
<feature type="transmembrane region" description="Helical" evidence="1">
    <location>
        <begin position="113"/>
        <end position="133"/>
    </location>
</feature>
<protein>
    <submittedName>
        <fullName evidence="2">Uncharacterized protein</fullName>
    </submittedName>
</protein>
<sequence length="162" mass="19434">MFLHGTLFNLFFYIFIDAFFGVLSRTTFYTVSPTFSNIPILTSDFFVFTSAFQIIFNNPFDLFSSVLLDSCDTLIGFLLRPFLHFFLSLFLHFFLSLFLGFSIYVFHDCFIHIYFGLFYFVVDTFLEFFQIFIDIFLELFHIFIDMFLVFFQISFDILFDVF</sequence>
<comment type="caution">
    <text evidence="2">The sequence shown here is derived from an EMBL/GenBank/DDBJ whole genome shotgun (WGS) entry which is preliminary data.</text>
</comment>
<organism evidence="2 3">
    <name type="scientific">Lasiodiplodia theobromae</name>
    <dbReference type="NCBI Taxonomy" id="45133"/>
    <lineage>
        <taxon>Eukaryota</taxon>
        <taxon>Fungi</taxon>
        <taxon>Dikarya</taxon>
        <taxon>Ascomycota</taxon>
        <taxon>Pezizomycotina</taxon>
        <taxon>Dothideomycetes</taxon>
        <taxon>Dothideomycetes incertae sedis</taxon>
        <taxon>Botryosphaeriales</taxon>
        <taxon>Botryosphaeriaceae</taxon>
        <taxon>Lasiodiplodia</taxon>
    </lineage>
</organism>
<dbReference type="EMBL" id="VCHE01000100">
    <property type="protein sequence ID" value="KAB2571482.1"/>
    <property type="molecule type" value="Genomic_DNA"/>
</dbReference>
<gene>
    <name evidence="2" type="ORF">DBV05_g9838</name>
</gene>
<keyword evidence="1" id="KW-0472">Membrane</keyword>
<keyword evidence="3" id="KW-1185">Reference proteome</keyword>
<dbReference type="Proteomes" id="UP000325902">
    <property type="component" value="Unassembled WGS sequence"/>
</dbReference>
<feature type="transmembrane region" description="Helical" evidence="1">
    <location>
        <begin position="139"/>
        <end position="159"/>
    </location>
</feature>
<evidence type="ECO:0000313" key="2">
    <source>
        <dbReference type="EMBL" id="KAB2571482.1"/>
    </source>
</evidence>
<name>A0A5N5D256_9PEZI</name>
<proteinExistence type="predicted"/>
<keyword evidence="1" id="KW-0812">Transmembrane</keyword>
<feature type="transmembrane region" description="Helical" evidence="1">
    <location>
        <begin position="6"/>
        <end position="23"/>
    </location>
</feature>
<evidence type="ECO:0000313" key="3">
    <source>
        <dbReference type="Proteomes" id="UP000325902"/>
    </source>
</evidence>
<dbReference type="AlphaFoldDB" id="A0A5N5D256"/>
<reference evidence="2 3" key="1">
    <citation type="journal article" date="2019" name="Sci. Rep.">
        <title>A multi-omics analysis of the grapevine pathogen Lasiodiplodia theobromae reveals that temperature affects the expression of virulence- and pathogenicity-related genes.</title>
        <authorList>
            <person name="Felix C."/>
            <person name="Meneses R."/>
            <person name="Goncalves M.F.M."/>
            <person name="Tilleman L."/>
            <person name="Duarte A.S."/>
            <person name="Jorrin-Novo J.V."/>
            <person name="Van de Peer Y."/>
            <person name="Deforce D."/>
            <person name="Van Nieuwerburgh F."/>
            <person name="Esteves A.C."/>
            <person name="Alves A."/>
        </authorList>
    </citation>
    <scope>NUCLEOTIDE SEQUENCE [LARGE SCALE GENOMIC DNA]</scope>
    <source>
        <strain evidence="2 3">LA-SOL3</strain>
    </source>
</reference>
<evidence type="ECO:0000256" key="1">
    <source>
        <dbReference type="SAM" id="Phobius"/>
    </source>
</evidence>
<keyword evidence="1" id="KW-1133">Transmembrane helix</keyword>